<proteinExistence type="predicted"/>
<evidence type="ECO:0000313" key="2">
    <source>
        <dbReference type="Proteomes" id="UP000235786"/>
    </source>
</evidence>
<keyword evidence="2" id="KW-1185">Reference proteome</keyword>
<evidence type="ECO:0000313" key="1">
    <source>
        <dbReference type="EMBL" id="PMD40797.1"/>
    </source>
</evidence>
<dbReference type="AlphaFoldDB" id="A0A2J6RQL0"/>
<gene>
    <name evidence="1" type="ORF">L207DRAFT_512249</name>
</gene>
<reference evidence="1 2" key="1">
    <citation type="submission" date="2016-04" db="EMBL/GenBank/DDBJ databases">
        <title>A degradative enzymes factory behind the ericoid mycorrhizal symbiosis.</title>
        <authorList>
            <consortium name="DOE Joint Genome Institute"/>
            <person name="Martino E."/>
            <person name="Morin E."/>
            <person name="Grelet G."/>
            <person name="Kuo A."/>
            <person name="Kohler A."/>
            <person name="Daghino S."/>
            <person name="Barry K."/>
            <person name="Choi C."/>
            <person name="Cichocki N."/>
            <person name="Clum A."/>
            <person name="Copeland A."/>
            <person name="Hainaut M."/>
            <person name="Haridas S."/>
            <person name="Labutti K."/>
            <person name="Lindquist E."/>
            <person name="Lipzen A."/>
            <person name="Khouja H.-R."/>
            <person name="Murat C."/>
            <person name="Ohm R."/>
            <person name="Olson A."/>
            <person name="Spatafora J."/>
            <person name="Veneault-Fourrey C."/>
            <person name="Henrissat B."/>
            <person name="Grigoriev I."/>
            <person name="Martin F."/>
            <person name="Perotto S."/>
        </authorList>
    </citation>
    <scope>NUCLEOTIDE SEQUENCE [LARGE SCALE GENOMIC DNA]</scope>
    <source>
        <strain evidence="1 2">F</strain>
    </source>
</reference>
<accession>A0A2J6RQL0</accession>
<name>A0A2J6RQL0_HYAVF</name>
<protein>
    <submittedName>
        <fullName evidence="1">Uncharacterized protein</fullName>
    </submittedName>
</protein>
<sequence>MNHLLFEQHHTQPRPHKQELTTLRLLFNADTHYLNHKSWVFALARQIIRSGELSWRLLHSRLFLASLFLYFPCWAVGSRA</sequence>
<dbReference type="Proteomes" id="UP000235786">
    <property type="component" value="Unassembled WGS sequence"/>
</dbReference>
<organism evidence="1 2">
    <name type="scientific">Hyaloscypha variabilis (strain UAMH 11265 / GT02V1 / F)</name>
    <name type="common">Meliniomyces variabilis</name>
    <dbReference type="NCBI Taxonomy" id="1149755"/>
    <lineage>
        <taxon>Eukaryota</taxon>
        <taxon>Fungi</taxon>
        <taxon>Dikarya</taxon>
        <taxon>Ascomycota</taxon>
        <taxon>Pezizomycotina</taxon>
        <taxon>Leotiomycetes</taxon>
        <taxon>Helotiales</taxon>
        <taxon>Hyaloscyphaceae</taxon>
        <taxon>Hyaloscypha</taxon>
        <taxon>Hyaloscypha variabilis</taxon>
    </lineage>
</organism>
<dbReference type="EMBL" id="KZ613945">
    <property type="protein sequence ID" value="PMD40797.1"/>
    <property type="molecule type" value="Genomic_DNA"/>
</dbReference>